<keyword evidence="2" id="KW-1185">Reference proteome</keyword>
<evidence type="ECO:0000313" key="3">
    <source>
        <dbReference type="WBParaSite" id="SSLN_0000229101-mRNA-1"/>
    </source>
</evidence>
<protein>
    <submittedName>
        <fullName evidence="3">Reverse transcriptase Ty1/copia-type domain-containing protein</fullName>
    </submittedName>
</protein>
<dbReference type="WBParaSite" id="SSLN_0000229101-mRNA-1">
    <property type="protein sequence ID" value="SSLN_0000229101-mRNA-1"/>
    <property type="gene ID" value="SSLN_0000229101"/>
</dbReference>
<name>A0A183SDC3_SCHSO</name>
<reference evidence="3" key="1">
    <citation type="submission" date="2016-06" db="UniProtKB">
        <authorList>
            <consortium name="WormBaseParasite"/>
        </authorList>
    </citation>
    <scope>IDENTIFICATION</scope>
</reference>
<evidence type="ECO:0000313" key="2">
    <source>
        <dbReference type="Proteomes" id="UP000275846"/>
    </source>
</evidence>
<dbReference type="EMBL" id="UYSU01032199">
    <property type="protein sequence ID" value="VDL88606.1"/>
    <property type="molecule type" value="Genomic_DNA"/>
</dbReference>
<sequence>MDGIKFSEWGQLEEVRDGYTFLASGLSKTEQRDPNVTFVVKYDIVGRLSCLPRGVSYCLLTLGLPLLENNFATIVNADALSLASPEKGSNKFYEGLNAFLMPEDQPLPPQLPPDNTENEVTGQDPRHGALKLIGVDSIRKSKKNLRWSGYVMKMNAERRSEYFAPRAVKELVIKDDNTDFAKTP</sequence>
<organism evidence="3">
    <name type="scientific">Schistocephalus solidus</name>
    <name type="common">Tapeworm</name>
    <dbReference type="NCBI Taxonomy" id="70667"/>
    <lineage>
        <taxon>Eukaryota</taxon>
        <taxon>Metazoa</taxon>
        <taxon>Spiralia</taxon>
        <taxon>Lophotrochozoa</taxon>
        <taxon>Platyhelminthes</taxon>
        <taxon>Cestoda</taxon>
        <taxon>Eucestoda</taxon>
        <taxon>Diphyllobothriidea</taxon>
        <taxon>Diphyllobothriidae</taxon>
        <taxon>Schistocephalus</taxon>
    </lineage>
</organism>
<proteinExistence type="predicted"/>
<dbReference type="Proteomes" id="UP000275846">
    <property type="component" value="Unassembled WGS sequence"/>
</dbReference>
<evidence type="ECO:0000313" key="1">
    <source>
        <dbReference type="EMBL" id="VDL88606.1"/>
    </source>
</evidence>
<reference evidence="1 2" key="2">
    <citation type="submission" date="2018-11" db="EMBL/GenBank/DDBJ databases">
        <authorList>
            <consortium name="Pathogen Informatics"/>
        </authorList>
    </citation>
    <scope>NUCLEOTIDE SEQUENCE [LARGE SCALE GENOMIC DNA]</scope>
    <source>
        <strain evidence="1 2">NST_G2</strain>
    </source>
</reference>
<gene>
    <name evidence="1" type="ORF">SSLN_LOCUS2221</name>
</gene>
<accession>A0A183SDC3</accession>
<dbReference type="AlphaFoldDB" id="A0A183SDC3"/>